<organism evidence="2 3">
    <name type="scientific">Symmachiella dynata</name>
    <dbReference type="NCBI Taxonomy" id="2527995"/>
    <lineage>
        <taxon>Bacteria</taxon>
        <taxon>Pseudomonadati</taxon>
        <taxon>Planctomycetota</taxon>
        <taxon>Planctomycetia</taxon>
        <taxon>Planctomycetales</taxon>
        <taxon>Planctomycetaceae</taxon>
        <taxon>Symmachiella</taxon>
    </lineage>
</organism>
<dbReference type="AlphaFoldDB" id="A0A517ZNK2"/>
<sequence length="232" mass="26160">MRPWVLIAVTWLSLLLPRSAYAGMPAILLHDVARMRIQTISFFLLVLLLSTWGIQKLWNKLSQDFPKLPRLSYSKALAAVCLWGLLFVIVLTMISGARELMTPGAWEKQGATYRLKESTEQPAAVEQALLGKREATLQKLSVELLRFAAKHDGRYPTEEETSEIDESVWQLPQRSGARYLYKPGLMIGDGKKILVIELDIYDDEQFVLLDNGDVRQMTGDAIQTALGREVSP</sequence>
<accession>A0A517ZNK2</accession>
<feature type="transmembrane region" description="Helical" evidence="1">
    <location>
        <begin position="76"/>
        <end position="94"/>
    </location>
</feature>
<evidence type="ECO:0000256" key="1">
    <source>
        <dbReference type="SAM" id="Phobius"/>
    </source>
</evidence>
<keyword evidence="1" id="KW-1133">Transmembrane helix</keyword>
<dbReference type="KEGG" id="sdyn:Mal52_25350"/>
<dbReference type="Proteomes" id="UP000319383">
    <property type="component" value="Chromosome"/>
</dbReference>
<reference evidence="2 3" key="1">
    <citation type="submission" date="2019-02" db="EMBL/GenBank/DDBJ databases">
        <title>Deep-cultivation of Planctomycetes and their phenomic and genomic characterization uncovers novel biology.</title>
        <authorList>
            <person name="Wiegand S."/>
            <person name="Jogler M."/>
            <person name="Boedeker C."/>
            <person name="Pinto D."/>
            <person name="Vollmers J."/>
            <person name="Rivas-Marin E."/>
            <person name="Kohn T."/>
            <person name="Peeters S.H."/>
            <person name="Heuer A."/>
            <person name="Rast P."/>
            <person name="Oberbeckmann S."/>
            <person name="Bunk B."/>
            <person name="Jeske O."/>
            <person name="Meyerdierks A."/>
            <person name="Storesund J.E."/>
            <person name="Kallscheuer N."/>
            <person name="Luecker S."/>
            <person name="Lage O.M."/>
            <person name="Pohl T."/>
            <person name="Merkel B.J."/>
            <person name="Hornburger P."/>
            <person name="Mueller R.-W."/>
            <person name="Bruemmer F."/>
            <person name="Labrenz M."/>
            <person name="Spormann A.M."/>
            <person name="Op den Camp H."/>
            <person name="Overmann J."/>
            <person name="Amann R."/>
            <person name="Jetten M.S.M."/>
            <person name="Mascher T."/>
            <person name="Medema M.H."/>
            <person name="Devos D.P."/>
            <person name="Kaster A.-K."/>
            <person name="Ovreas L."/>
            <person name="Rohde M."/>
            <person name="Galperin M.Y."/>
            <person name="Jogler C."/>
        </authorList>
    </citation>
    <scope>NUCLEOTIDE SEQUENCE [LARGE SCALE GENOMIC DNA]</scope>
    <source>
        <strain evidence="2 3">Mal52</strain>
    </source>
</reference>
<evidence type="ECO:0000313" key="3">
    <source>
        <dbReference type="Proteomes" id="UP000319383"/>
    </source>
</evidence>
<keyword evidence="1" id="KW-0472">Membrane</keyword>
<proteinExistence type="predicted"/>
<dbReference type="EMBL" id="CP036276">
    <property type="protein sequence ID" value="QDU44057.1"/>
    <property type="molecule type" value="Genomic_DNA"/>
</dbReference>
<evidence type="ECO:0000313" key="2">
    <source>
        <dbReference type="EMBL" id="QDU44057.1"/>
    </source>
</evidence>
<feature type="transmembrane region" description="Helical" evidence="1">
    <location>
        <begin position="38"/>
        <end position="55"/>
    </location>
</feature>
<gene>
    <name evidence="2" type="ORF">Mal52_25350</name>
</gene>
<keyword evidence="1" id="KW-0812">Transmembrane</keyword>
<name>A0A517ZNK2_9PLAN</name>
<protein>
    <submittedName>
        <fullName evidence="2">Uncharacterized protein</fullName>
    </submittedName>
</protein>
<keyword evidence="3" id="KW-1185">Reference proteome</keyword>
<dbReference type="RefSeq" id="WP_231962631.1">
    <property type="nucleotide sequence ID" value="NZ_CP036276.1"/>
</dbReference>